<dbReference type="AlphaFoldDB" id="A0A2N3NE22"/>
<evidence type="ECO:0000313" key="6">
    <source>
        <dbReference type="Proteomes" id="UP000233524"/>
    </source>
</evidence>
<proteinExistence type="predicted"/>
<keyword evidence="2" id="KW-0539">Nucleus</keyword>
<gene>
    <name evidence="5" type="ORF">jhhlp_002402</name>
</gene>
<feature type="compositionally biased region" description="Low complexity" evidence="3">
    <location>
        <begin position="184"/>
        <end position="196"/>
    </location>
</feature>
<reference evidence="5 6" key="1">
    <citation type="journal article" date="2017" name="G3 (Bethesda)">
        <title>First Draft Genome Sequence of the Pathogenic Fungus Lomentospora prolificans (Formerly Scedosporium prolificans).</title>
        <authorList>
            <person name="Luo R."/>
            <person name="Zimin A."/>
            <person name="Workman R."/>
            <person name="Fan Y."/>
            <person name="Pertea G."/>
            <person name="Grossman N."/>
            <person name="Wear M.P."/>
            <person name="Jia B."/>
            <person name="Miller H."/>
            <person name="Casadevall A."/>
            <person name="Timp W."/>
            <person name="Zhang S.X."/>
            <person name="Salzberg S.L."/>
        </authorList>
    </citation>
    <scope>NUCLEOTIDE SEQUENCE [LARGE SCALE GENOMIC DNA]</scope>
    <source>
        <strain evidence="5 6">JHH-5317</strain>
    </source>
</reference>
<dbReference type="InterPro" id="IPR046347">
    <property type="entry name" value="bZIP_sf"/>
</dbReference>
<feature type="compositionally biased region" description="Basic and acidic residues" evidence="3">
    <location>
        <begin position="102"/>
        <end position="116"/>
    </location>
</feature>
<feature type="compositionally biased region" description="Polar residues" evidence="3">
    <location>
        <begin position="211"/>
        <end position="227"/>
    </location>
</feature>
<dbReference type="InterPro" id="IPR004827">
    <property type="entry name" value="bZIP"/>
</dbReference>
<evidence type="ECO:0000313" key="5">
    <source>
        <dbReference type="EMBL" id="PKS10647.1"/>
    </source>
</evidence>
<sequence length="422" mass="46448">MTDPGPAYPSPPTIAEPFKLRNAPAGSNHKNNPFPSSASSAWHPGMNSSPGDAMDQDEDKGPSTLNLGFLKTLTERRKNRGMSAHQAFASRLYGNTPKRRGPKPDSKPALTRRQELNRQAQRTHRERKELYIKALEDEVLRLKEIFSNVSQDKEKLSEENKQLKTVLAQNGINVAKTDEAPPRSASVGYASSASVSGHSYVPGSHSAFTPPLTSQSTAPSISPSTQVPPHSHRHPSPNPIMAGTQLRNLTAQQAQANRGMDYEQAGIDFVLTLEKPCMDHLPWLLERSAEAGGEPCGHALMASCPPEPFPELTPDIPFGYSHVNGELASGQRTWELSKGDLATLLDLSRKLNLDGEITPVMAWGMVLGHPRLNELRPEDFLKLAEELRTKVRCYGFGAVMEEFEVRDALENIFSTKPEIMSY</sequence>
<feature type="region of interest" description="Disordered" evidence="3">
    <location>
        <begin position="206"/>
        <end position="242"/>
    </location>
</feature>
<evidence type="ECO:0000256" key="1">
    <source>
        <dbReference type="ARBA" id="ARBA00004123"/>
    </source>
</evidence>
<dbReference type="InParanoid" id="A0A2N3NE22"/>
<dbReference type="VEuPathDB" id="FungiDB:jhhlp_002402"/>
<organism evidence="5 6">
    <name type="scientific">Lomentospora prolificans</name>
    <dbReference type="NCBI Taxonomy" id="41688"/>
    <lineage>
        <taxon>Eukaryota</taxon>
        <taxon>Fungi</taxon>
        <taxon>Dikarya</taxon>
        <taxon>Ascomycota</taxon>
        <taxon>Pezizomycotina</taxon>
        <taxon>Sordariomycetes</taxon>
        <taxon>Hypocreomycetidae</taxon>
        <taxon>Microascales</taxon>
        <taxon>Microascaceae</taxon>
        <taxon>Lomentospora</taxon>
    </lineage>
</organism>
<name>A0A2N3NE22_9PEZI</name>
<dbReference type="Gene3D" id="1.20.5.170">
    <property type="match status" value="1"/>
</dbReference>
<dbReference type="SUPFAM" id="SSF57959">
    <property type="entry name" value="Leucine zipper domain"/>
    <property type="match status" value="1"/>
</dbReference>
<dbReference type="EMBL" id="NLAX01000008">
    <property type="protein sequence ID" value="PKS10647.1"/>
    <property type="molecule type" value="Genomic_DNA"/>
</dbReference>
<protein>
    <recommendedName>
        <fullName evidence="4">BZIP domain-containing protein</fullName>
    </recommendedName>
</protein>
<feature type="region of interest" description="Disordered" evidence="3">
    <location>
        <begin position="177"/>
        <end position="196"/>
    </location>
</feature>
<dbReference type="PANTHER" id="PTHR40621:SF6">
    <property type="entry name" value="AP-1-LIKE TRANSCRIPTION FACTOR YAP1-RELATED"/>
    <property type="match status" value="1"/>
</dbReference>
<feature type="compositionally biased region" description="Polar residues" evidence="3">
    <location>
        <begin position="28"/>
        <end position="50"/>
    </location>
</feature>
<dbReference type="InterPro" id="IPR050936">
    <property type="entry name" value="AP-1-like"/>
</dbReference>
<evidence type="ECO:0000256" key="2">
    <source>
        <dbReference type="ARBA" id="ARBA00023242"/>
    </source>
</evidence>
<evidence type="ECO:0000256" key="3">
    <source>
        <dbReference type="SAM" id="MobiDB-lite"/>
    </source>
</evidence>
<accession>A0A2N3NE22</accession>
<keyword evidence="6" id="KW-1185">Reference proteome</keyword>
<dbReference type="OrthoDB" id="2590011at2759"/>
<evidence type="ECO:0000259" key="4">
    <source>
        <dbReference type="PROSITE" id="PS50217"/>
    </source>
</evidence>
<comment type="subcellular location">
    <subcellularLocation>
        <location evidence="1">Nucleus</location>
    </subcellularLocation>
</comment>
<dbReference type="PROSITE" id="PS50217">
    <property type="entry name" value="BZIP"/>
    <property type="match status" value="1"/>
</dbReference>
<dbReference type="GO" id="GO:0090575">
    <property type="term" value="C:RNA polymerase II transcription regulator complex"/>
    <property type="evidence" value="ECO:0007669"/>
    <property type="project" value="TreeGrafter"/>
</dbReference>
<dbReference type="CDD" id="cd14688">
    <property type="entry name" value="bZIP_YAP"/>
    <property type="match status" value="1"/>
</dbReference>
<dbReference type="GO" id="GO:0000976">
    <property type="term" value="F:transcription cis-regulatory region binding"/>
    <property type="evidence" value="ECO:0007669"/>
    <property type="project" value="InterPro"/>
</dbReference>
<dbReference type="Proteomes" id="UP000233524">
    <property type="component" value="Unassembled WGS sequence"/>
</dbReference>
<dbReference type="GO" id="GO:0001228">
    <property type="term" value="F:DNA-binding transcription activator activity, RNA polymerase II-specific"/>
    <property type="evidence" value="ECO:0007669"/>
    <property type="project" value="TreeGrafter"/>
</dbReference>
<feature type="region of interest" description="Disordered" evidence="3">
    <location>
        <begin position="1"/>
        <end position="125"/>
    </location>
</feature>
<feature type="compositionally biased region" description="Pro residues" evidence="3">
    <location>
        <begin position="1"/>
        <end position="14"/>
    </location>
</feature>
<dbReference type="PANTHER" id="PTHR40621">
    <property type="entry name" value="TRANSCRIPTION FACTOR KAPC-RELATED"/>
    <property type="match status" value="1"/>
</dbReference>
<comment type="caution">
    <text evidence="5">The sequence shown here is derived from an EMBL/GenBank/DDBJ whole genome shotgun (WGS) entry which is preliminary data.</text>
</comment>
<feature type="domain" description="BZIP" evidence="4">
    <location>
        <begin position="112"/>
        <end position="170"/>
    </location>
</feature>